<organism evidence="10 11">
    <name type="scientific">Tieghemiomyces parasiticus</name>
    <dbReference type="NCBI Taxonomy" id="78921"/>
    <lineage>
        <taxon>Eukaryota</taxon>
        <taxon>Fungi</taxon>
        <taxon>Fungi incertae sedis</taxon>
        <taxon>Zoopagomycota</taxon>
        <taxon>Kickxellomycotina</taxon>
        <taxon>Dimargaritomycetes</taxon>
        <taxon>Dimargaritales</taxon>
        <taxon>Dimargaritaceae</taxon>
        <taxon>Tieghemiomyces</taxon>
    </lineage>
</organism>
<proteinExistence type="inferred from homology"/>
<feature type="compositionally biased region" description="Basic and acidic residues" evidence="8">
    <location>
        <begin position="1983"/>
        <end position="1995"/>
    </location>
</feature>
<evidence type="ECO:0000259" key="9">
    <source>
        <dbReference type="SMART" id="SM01281"/>
    </source>
</evidence>
<sequence>MVAETHLMNPRDPHKPGLGHGPYTSKGNPYLAPNANPGYGVPGSINQLNHSHNNPGHGARSALSSYPGGNPNDHYGAHGHHPHPHGHGLHPHISHHTGSSRPNAYPTPTHRTPSGSGYGHSSGRASQPGNGTRPSAASGGGGSGSGTSGADPLLRRYALHPPDDVPQLNAAAPNEGYPDFFPPSPSQPEDQLTEAYVRAGLTDAAIISAENSSLHDLMIDRLQDTTVAHNLSKFALEILDLQQREGYADTRPAGNDTGPAEADAAGMADPSRTAAAGPRWHLATPFPTKSSFQIPPLRLNNDPAERHRWWAHLADPTLPLTALCRSVPRGYRMERLVESVVSRDLPLNRALWVIQVTGCDEIAAAAQTKGNLTTAQATDAYTRDWSNACLKVLKNHLMEVPCHDPTVTIGRPPDGGAGTGPTSLRPFPDPAAERAWTDRWAYLWRLTRAQTDQELVDVRRLLRWLLDEVTSCPLEHFVVLLPYLRAYVPEIQRARFLLRLLVSAVTDRARVFAAQYRLPTPLRVAFVGLLRSLFIACPDAFVDPGTWFKCHQAWYTMVFQRTIPKSVGLKSGSGTEAVADLCSLGDVTDRGRLAYLWRQVERRNLGFYNPWAVPRAYVPTSPARLAAAATPPSVPWEEGPVHVQPTLRYLADTPGNLTAELCDLASCIVDGREAPIPLALRWICTAVDAFVAHRAYDRPHVIQALSHGSRSEGPWRTEQFLRFCIVSWVQWATDTTSPTAVTDPQIQVLITILTLVKLLGFDLLLRDSAGSTTAVTRRGSLSSVAAGPLEPVDATEFPRNALRCSTLYQVGERARAAAEADSRQLDAIERRQTLIQHALVALLTDTWPLRLAPLIARLFTELTRANLFAYAPYAQHLIARGDPTNPEHPGTVSTSTDTAAHAPDALAQLGTLSESELQTRQIALYKSNYLKFDHAETILHHPQPTSPEYREFLVILAWQHRLAGYLPWLVTSDAQLRAHRPLSSAILYRLLLLAAPAPESGVGAPGSGGSGGSSVSATTATSTAGAPADYVDRLQPDTWSPFLLFPGSLDPTTAAVDRLRQTRGSATLTDQIATLAETAGQAWCAARMYHRPPSRLATTPGWRALDLPSLDRQTPSATAPADVTTPYVVSRVLDTWLLPMVRQYIVKATEVGADNWKIITRPGSSLLNPRQLATVYYCLAWVASSSAMDFPDLRNARLADRWAVAQWLLIRGVDPGSLTPLVHDLMTYHPALHLVADRDHAWRLLRDQHSALSESGTLNVPLVRYLVTHADPSDQAPLQALRQQWRRWRQHFLARASATDGSAPVAHLPCTYDTLWSHQCEYLPHHGTLTASALPSAPAFADGPANVYPSLAPGSVSSSTTGDAIAVLTGRQVALAVGQLYISWQAAHPDRAPVHFLTLAFEQCLTGLLQWAAAAVVALPPASAMTVSPPPSTPAAFTYRLRQTVVLYGEFLLAAVVCMSAEPPAFPEPTSPIVSAHPFARGPNQIDHHLTGLLRTHWARLLSGTETQARQAGGDAQFELRRYALSGVVLAAWTLQLTIHHLVTPRNVLARTVVPLLDDLAVAFEQQPARDLPTTAPLHAATVAVLSDLVGDLLGLRLPLPDSGTRGVSAVPTDLPRLTRLLTLPDYCAIQAVLALDEAHGTTVKPPANPIAAAPPPGDDTSLESGLVRWARASCTVRGAAVQRFTSSTGVDLTAARSLVTDASRQLAALTNAVTDHPLLRARLVRHALPLYQAHLRPWVVAGQGLSTEDGAAEEGALPISVETGGDESNVSSHPEPETILLWLDWFGRLLFPLDLTAALTSGGLDHEYADRSRPDRAVDLDAYLNRLAGLPVPLTGNVPYCVFQGLGLRVLRDLGRLPSQTTTARFGGVPASAIDIATVRLAWLVDAMAAQATPEVQSWLERFGTTYRNWVASPVIPAYPYDAMWLSPDPVTLAGPSEQGELDEPPAGTLTYSRWLLRALLGCLLRDTRTFRRPPGQSSLMDEPHDSGGGDNRYGLDRPDPLADAYTRLLPVFTTGALVDAAAQLQRLVDLPSSADHPDPNTISPTSAGTAPMPDAFLVCRLHRIPAVTFPNMEAHLLSPTGSRPPPPVPTTWPAAEFAIRIDRLALVTALINQRLVDALGYSILTPTALRATHPAAAALALRTPTGADMASAPLGPLPDGQVTAVQQVLTTGLRATLDQLEWFRKAGRTVHAMRTLVIDYHRATAALSGATPPSAVHNTTGTPTREPHLSLDHLLLSLWARMRAAVPLIPHLVRKGGDQSLFMKWVTTLIHLLNSVLTPPDRTPGSLGAVLFDLTLDVASVCADEQPGEVRNPLLAELRQLSAGLDLDPAVAGRLRRILPYELENICTADWKPNPRVTLNPWRWLEATLPSTIATAIQGTPTGATHSSPSLTSMSAGSTTTSSSGANQPGSESGGSYKYRLANATPLSLTLFNAKRYRSLDENTYTKYARERAQTLAVFYGLEPEPDHLTTAAQGGSSADGMGAPSLAVSAGTPGSSNHDDYSVHRSHTLGRGNSSSGGGSLRSTMAGGTQSTPVMPSGGGGGYRAPSSYTSRPQTGSSGITSVDTAEEGEIPLKRKRSP</sequence>
<dbReference type="OrthoDB" id="20828at2759"/>
<gene>
    <name evidence="10" type="ORF">IWQ60_007705</name>
</gene>
<evidence type="ECO:0000256" key="1">
    <source>
        <dbReference type="ARBA" id="ARBA00004123"/>
    </source>
</evidence>
<dbReference type="InterPro" id="IPR019035">
    <property type="entry name" value="Mediator_Med12"/>
</dbReference>
<feature type="compositionally biased region" description="Polar residues" evidence="8">
    <location>
        <begin position="123"/>
        <end position="133"/>
    </location>
</feature>
<feature type="region of interest" description="Disordered" evidence="8">
    <location>
        <begin position="2469"/>
        <end position="2582"/>
    </location>
</feature>
<feature type="region of interest" description="Disordered" evidence="8">
    <location>
        <begin position="1"/>
        <end position="190"/>
    </location>
</feature>
<feature type="domain" description="Mediator complex subunit Med12" evidence="9">
    <location>
        <begin position="291"/>
        <end position="355"/>
    </location>
</feature>
<dbReference type="Pfam" id="PF09497">
    <property type="entry name" value="Med12"/>
    <property type="match status" value="1"/>
</dbReference>
<evidence type="ECO:0000256" key="2">
    <source>
        <dbReference type="ARBA" id="ARBA00010289"/>
    </source>
</evidence>
<evidence type="ECO:0000256" key="3">
    <source>
        <dbReference type="ARBA" id="ARBA00019622"/>
    </source>
</evidence>
<feature type="compositionally biased region" description="Gly residues" evidence="8">
    <location>
        <begin position="1003"/>
        <end position="1012"/>
    </location>
</feature>
<feature type="region of interest" description="Disordered" evidence="8">
    <location>
        <begin position="408"/>
        <end position="428"/>
    </location>
</feature>
<dbReference type="GO" id="GO:0016592">
    <property type="term" value="C:mediator complex"/>
    <property type="evidence" value="ECO:0007669"/>
    <property type="project" value="InterPro"/>
</dbReference>
<dbReference type="EMBL" id="JANBPT010000531">
    <property type="protein sequence ID" value="KAJ1917706.1"/>
    <property type="molecule type" value="Genomic_DNA"/>
</dbReference>
<keyword evidence="4" id="KW-0805">Transcription regulation</keyword>
<dbReference type="Proteomes" id="UP001150569">
    <property type="component" value="Unassembled WGS sequence"/>
</dbReference>
<feature type="compositionally biased region" description="Polar residues" evidence="8">
    <location>
        <begin position="2380"/>
        <end position="2391"/>
    </location>
</feature>
<comment type="caution">
    <text evidence="10">The sequence shown here is derived from an EMBL/GenBank/DDBJ whole genome shotgun (WGS) entry which is preliminary data.</text>
</comment>
<dbReference type="GO" id="GO:0006357">
    <property type="term" value="P:regulation of transcription by RNA polymerase II"/>
    <property type="evidence" value="ECO:0007669"/>
    <property type="project" value="InterPro"/>
</dbReference>
<keyword evidence="5" id="KW-0804">Transcription</keyword>
<evidence type="ECO:0000256" key="4">
    <source>
        <dbReference type="ARBA" id="ARBA00023015"/>
    </source>
</evidence>
<evidence type="ECO:0000313" key="10">
    <source>
        <dbReference type="EMBL" id="KAJ1917706.1"/>
    </source>
</evidence>
<feature type="region of interest" description="Disordered" evidence="8">
    <location>
        <begin position="1001"/>
        <end position="1020"/>
    </location>
</feature>
<keyword evidence="6" id="KW-0539">Nucleus</keyword>
<name>A0A9W8DTJ7_9FUNG</name>
<feature type="region of interest" description="Disordered" evidence="8">
    <location>
        <begin position="1973"/>
        <end position="1995"/>
    </location>
</feature>
<dbReference type="PANTHER" id="PTHR46567">
    <property type="entry name" value="MEDIATOR OF RNA POLYMERASE II TRANSCRIPTION SUBUNIT 12"/>
    <property type="match status" value="1"/>
</dbReference>
<accession>A0A9W8DTJ7</accession>
<keyword evidence="11" id="KW-1185">Reference proteome</keyword>
<comment type="similarity">
    <text evidence="2">Belongs to the Mediator complex subunit 12 family.</text>
</comment>
<protein>
    <recommendedName>
        <fullName evidence="3">Mediator of RNA polymerase II transcription subunit 12</fullName>
    </recommendedName>
    <alternativeName>
        <fullName evidence="7">Mediator complex subunit 12</fullName>
    </alternativeName>
</protein>
<feature type="region of interest" description="Disordered" evidence="8">
    <location>
        <begin position="2380"/>
        <end position="2416"/>
    </location>
</feature>
<dbReference type="SMART" id="SM01281">
    <property type="entry name" value="Med12"/>
    <property type="match status" value="1"/>
</dbReference>
<evidence type="ECO:0000313" key="11">
    <source>
        <dbReference type="Proteomes" id="UP001150569"/>
    </source>
</evidence>
<feature type="compositionally biased region" description="Gly residues" evidence="8">
    <location>
        <begin position="138"/>
        <end position="147"/>
    </location>
</feature>
<feature type="compositionally biased region" description="Low complexity" evidence="8">
    <location>
        <begin position="2392"/>
        <end position="2406"/>
    </location>
</feature>
<feature type="compositionally biased region" description="Polar residues" evidence="8">
    <location>
        <begin position="44"/>
        <end position="54"/>
    </location>
</feature>
<dbReference type="GO" id="GO:0003712">
    <property type="term" value="F:transcription coregulator activity"/>
    <property type="evidence" value="ECO:0007669"/>
    <property type="project" value="InterPro"/>
</dbReference>
<evidence type="ECO:0000256" key="5">
    <source>
        <dbReference type="ARBA" id="ARBA00023163"/>
    </source>
</evidence>
<evidence type="ECO:0000256" key="8">
    <source>
        <dbReference type="SAM" id="MobiDB-lite"/>
    </source>
</evidence>
<evidence type="ECO:0000256" key="6">
    <source>
        <dbReference type="ARBA" id="ARBA00023242"/>
    </source>
</evidence>
<dbReference type="PANTHER" id="PTHR46567:SF1">
    <property type="entry name" value="MEDIATOR OF RNA POLYMERASE II TRANSCRIPTION SUBUNIT 12"/>
    <property type="match status" value="1"/>
</dbReference>
<reference evidence="10" key="1">
    <citation type="submission" date="2022-07" db="EMBL/GenBank/DDBJ databases">
        <title>Phylogenomic reconstructions and comparative analyses of Kickxellomycotina fungi.</title>
        <authorList>
            <person name="Reynolds N.K."/>
            <person name="Stajich J.E."/>
            <person name="Barry K."/>
            <person name="Grigoriev I.V."/>
            <person name="Crous P."/>
            <person name="Smith M.E."/>
        </authorList>
    </citation>
    <scope>NUCLEOTIDE SEQUENCE</scope>
    <source>
        <strain evidence="10">RSA 861</strain>
    </source>
</reference>
<feature type="compositionally biased region" description="Basic residues" evidence="8">
    <location>
        <begin position="77"/>
        <end position="95"/>
    </location>
</feature>
<comment type="subcellular location">
    <subcellularLocation>
        <location evidence="1">Nucleus</location>
    </subcellularLocation>
</comment>
<feature type="compositionally biased region" description="Polar residues" evidence="8">
    <location>
        <begin position="2550"/>
        <end position="2567"/>
    </location>
</feature>
<evidence type="ECO:0000256" key="7">
    <source>
        <dbReference type="ARBA" id="ARBA00032010"/>
    </source>
</evidence>